<protein>
    <recommendedName>
        <fullName evidence="1">HNH nuclease domain-containing protein</fullName>
    </recommendedName>
</protein>
<proteinExistence type="predicted"/>
<dbReference type="Gene3D" id="1.10.30.50">
    <property type="match status" value="1"/>
</dbReference>
<name>A0A418VT75_9PROT</name>
<dbReference type="CDD" id="cd00085">
    <property type="entry name" value="HNHc"/>
    <property type="match status" value="1"/>
</dbReference>
<dbReference type="SMART" id="SM00507">
    <property type="entry name" value="HNHc"/>
    <property type="match status" value="1"/>
</dbReference>
<accession>A0A418VT75</accession>
<dbReference type="InterPro" id="IPR002711">
    <property type="entry name" value="HNH"/>
</dbReference>
<dbReference type="GO" id="GO:0003676">
    <property type="term" value="F:nucleic acid binding"/>
    <property type="evidence" value="ECO:0007669"/>
    <property type="project" value="InterPro"/>
</dbReference>
<feature type="domain" description="HNH nuclease" evidence="1">
    <location>
        <begin position="85"/>
        <end position="145"/>
    </location>
</feature>
<dbReference type="GO" id="GO:0004519">
    <property type="term" value="F:endonuclease activity"/>
    <property type="evidence" value="ECO:0007669"/>
    <property type="project" value="InterPro"/>
</dbReference>
<comment type="caution">
    <text evidence="2">The sequence shown here is derived from an EMBL/GenBank/DDBJ whole genome shotgun (WGS) entry which is preliminary data.</text>
</comment>
<reference evidence="2 3" key="1">
    <citation type="submission" date="2018-09" db="EMBL/GenBank/DDBJ databases">
        <authorList>
            <person name="Zhu H."/>
        </authorList>
    </citation>
    <scope>NUCLEOTIDE SEQUENCE [LARGE SCALE GENOMIC DNA]</scope>
    <source>
        <strain evidence="2 3">K2W22B-5</strain>
    </source>
</reference>
<gene>
    <name evidence="2" type="ORF">D3877_20985</name>
</gene>
<evidence type="ECO:0000259" key="1">
    <source>
        <dbReference type="SMART" id="SM00507"/>
    </source>
</evidence>
<dbReference type="GO" id="GO:0008270">
    <property type="term" value="F:zinc ion binding"/>
    <property type="evidence" value="ECO:0007669"/>
    <property type="project" value="InterPro"/>
</dbReference>
<dbReference type="Proteomes" id="UP000283458">
    <property type="component" value="Unassembled WGS sequence"/>
</dbReference>
<dbReference type="OrthoDB" id="7220022at2"/>
<evidence type="ECO:0000313" key="3">
    <source>
        <dbReference type="Proteomes" id="UP000283458"/>
    </source>
</evidence>
<dbReference type="EMBL" id="QYUL01000003">
    <property type="protein sequence ID" value="RJF79674.1"/>
    <property type="molecule type" value="Genomic_DNA"/>
</dbReference>
<dbReference type="InterPro" id="IPR003615">
    <property type="entry name" value="HNH_nuc"/>
</dbReference>
<dbReference type="Pfam" id="PF01844">
    <property type="entry name" value="HNH"/>
    <property type="match status" value="1"/>
</dbReference>
<sequence>MQDIIDIMLNAGLPHHSMPPRLSGLAKEFRRRVGGFQSISHYKNSFYEEVENALKGEKWMKNIDNYPKKPGKRPILVWYYQRNPNVVATALSRAKGTCEQCGENAPFKRKADESPYLEVHHIVPLSENGDDTVDNTVALCPNCHRFSHYG</sequence>
<keyword evidence="3" id="KW-1185">Reference proteome</keyword>
<evidence type="ECO:0000313" key="2">
    <source>
        <dbReference type="EMBL" id="RJF79674.1"/>
    </source>
</evidence>
<organism evidence="2 3">
    <name type="scientific">Azospirillum cavernae</name>
    <dbReference type="NCBI Taxonomy" id="2320860"/>
    <lineage>
        <taxon>Bacteria</taxon>
        <taxon>Pseudomonadati</taxon>
        <taxon>Pseudomonadota</taxon>
        <taxon>Alphaproteobacteria</taxon>
        <taxon>Rhodospirillales</taxon>
        <taxon>Azospirillaceae</taxon>
        <taxon>Azospirillum</taxon>
    </lineage>
</organism>
<dbReference type="AlphaFoldDB" id="A0A418VT75"/>